<dbReference type="InterPro" id="IPR036291">
    <property type="entry name" value="NAD(P)-bd_dom_sf"/>
</dbReference>
<dbReference type="Proteomes" id="UP000308349">
    <property type="component" value="Unassembled WGS sequence"/>
</dbReference>
<dbReference type="Pfam" id="PF00106">
    <property type="entry name" value="adh_short"/>
    <property type="match status" value="1"/>
</dbReference>
<proteinExistence type="predicted"/>
<comment type="caution">
    <text evidence="1">The sequence shown here is derived from an EMBL/GenBank/DDBJ whole genome shotgun (WGS) entry which is preliminary data.</text>
</comment>
<organism evidence="1 2">
    <name type="scientific">Nocardia cyriacigeorgica</name>
    <dbReference type="NCBI Taxonomy" id="135487"/>
    <lineage>
        <taxon>Bacteria</taxon>
        <taxon>Bacillati</taxon>
        <taxon>Actinomycetota</taxon>
        <taxon>Actinomycetes</taxon>
        <taxon>Mycobacteriales</taxon>
        <taxon>Nocardiaceae</taxon>
        <taxon>Nocardia</taxon>
    </lineage>
</organism>
<dbReference type="AlphaFoldDB" id="A0A5R8P5K3"/>
<dbReference type="Gene3D" id="3.40.50.720">
    <property type="entry name" value="NAD(P)-binding Rossmann-like Domain"/>
    <property type="match status" value="1"/>
</dbReference>
<name>A0A5R8P5K3_9NOCA</name>
<dbReference type="RefSeq" id="WP_138458843.1">
    <property type="nucleotide sequence ID" value="NZ_VBUU01000044.1"/>
</dbReference>
<evidence type="ECO:0000313" key="1">
    <source>
        <dbReference type="EMBL" id="TLF94959.1"/>
    </source>
</evidence>
<accession>A0A5R8P5K3</accession>
<gene>
    <name evidence="1" type="ORF">FEK35_28540</name>
</gene>
<evidence type="ECO:0000313" key="2">
    <source>
        <dbReference type="Proteomes" id="UP000308349"/>
    </source>
</evidence>
<dbReference type="SUPFAM" id="SSF51735">
    <property type="entry name" value="NAD(P)-binding Rossmann-fold domains"/>
    <property type="match status" value="1"/>
</dbReference>
<reference evidence="1 2" key="1">
    <citation type="submission" date="2019-05" db="EMBL/GenBank/DDBJ databases">
        <title>Genomes sequences of two Nocardia cyriacigeorgica environmental isolates, type strains Nocardia asteroides ATCC 19247 and Nocardia cyriacigeorgica DSM 44484.</title>
        <authorList>
            <person name="Vautrin F."/>
            <person name="Bergeron E."/>
            <person name="Dubost A."/>
            <person name="Abrouk D."/>
            <person name="Rodriguez Nava V."/>
            <person name="Pujic P."/>
        </authorList>
    </citation>
    <scope>NUCLEOTIDE SEQUENCE [LARGE SCALE GENOMIC DNA]</scope>
    <source>
        <strain evidence="1 2">EML 1456</strain>
    </source>
</reference>
<protein>
    <submittedName>
        <fullName evidence="1">SDR family NAD(P)-dependent oxidoreductase</fullName>
    </submittedName>
</protein>
<sequence>MAKFENELVIVTGAGGGIGRVTAKRFAARGARVVVSDLNKRRLHPAGPFLGHTTEHWDLMMSPRAADAGSVSRKKPASVSA</sequence>
<dbReference type="EMBL" id="VBUU01000044">
    <property type="protein sequence ID" value="TLF94959.1"/>
    <property type="molecule type" value="Genomic_DNA"/>
</dbReference>
<dbReference type="InterPro" id="IPR002347">
    <property type="entry name" value="SDR_fam"/>
</dbReference>
<dbReference type="OrthoDB" id="9803333at2"/>